<keyword evidence="6 15" id="KW-0808">Transferase</keyword>
<dbReference type="GO" id="GO:0006747">
    <property type="term" value="P:FAD biosynthetic process"/>
    <property type="evidence" value="ECO:0007669"/>
    <property type="project" value="UniProtKB-UniRule"/>
</dbReference>
<comment type="catalytic activity">
    <reaction evidence="14 15">
        <text>FMN + ATP + H(+) = FAD + diphosphate</text>
        <dbReference type="Rhea" id="RHEA:17237"/>
        <dbReference type="ChEBI" id="CHEBI:15378"/>
        <dbReference type="ChEBI" id="CHEBI:30616"/>
        <dbReference type="ChEBI" id="CHEBI:33019"/>
        <dbReference type="ChEBI" id="CHEBI:57692"/>
        <dbReference type="ChEBI" id="CHEBI:58210"/>
        <dbReference type="EC" id="2.7.7.2"/>
    </reaction>
</comment>
<dbReference type="CDD" id="cd02064">
    <property type="entry name" value="FAD_synthetase_N"/>
    <property type="match status" value="1"/>
</dbReference>
<evidence type="ECO:0000256" key="15">
    <source>
        <dbReference type="PIRNR" id="PIRNR004491"/>
    </source>
</evidence>
<evidence type="ECO:0000313" key="18">
    <source>
        <dbReference type="EMBL" id="PGF33240.1"/>
    </source>
</evidence>
<evidence type="ECO:0000256" key="14">
    <source>
        <dbReference type="ARBA" id="ARBA00049494"/>
    </source>
</evidence>
<dbReference type="OrthoDB" id="9803667at2"/>
<reference evidence="18 19" key="1">
    <citation type="submission" date="2017-02" db="EMBL/GenBank/DDBJ databases">
        <title>Prevalence of linear plasmids in Cutibacterium acnes isolates obtained from cancerous prostatic tissue.</title>
        <authorList>
            <person name="Davidsson S."/>
            <person name="Bruggemann H."/>
        </authorList>
    </citation>
    <scope>NUCLEOTIDE SEQUENCE [LARGE SCALE GENOMIC DNA]</scope>
    <source>
        <strain evidence="18 19">11-78</strain>
    </source>
</reference>
<dbReference type="GO" id="GO:0008531">
    <property type="term" value="F:riboflavin kinase activity"/>
    <property type="evidence" value="ECO:0007669"/>
    <property type="project" value="UniProtKB-UniRule"/>
</dbReference>
<evidence type="ECO:0000256" key="13">
    <source>
        <dbReference type="ARBA" id="ARBA00047880"/>
    </source>
</evidence>
<dbReference type="EC" id="2.7.7.2" evidence="15"/>
<keyword evidence="12" id="KW-0511">Multifunctional enzyme</keyword>
<keyword evidence="10 15" id="KW-0274">FAD</keyword>
<dbReference type="Proteomes" id="UP000226191">
    <property type="component" value="Unassembled WGS sequence"/>
</dbReference>
<evidence type="ECO:0000256" key="10">
    <source>
        <dbReference type="ARBA" id="ARBA00022827"/>
    </source>
</evidence>
<keyword evidence="7 15" id="KW-0548">Nucleotidyltransferase</keyword>
<dbReference type="GO" id="GO:0009231">
    <property type="term" value="P:riboflavin biosynthetic process"/>
    <property type="evidence" value="ECO:0007669"/>
    <property type="project" value="InterPro"/>
</dbReference>
<evidence type="ECO:0000256" key="1">
    <source>
        <dbReference type="ARBA" id="ARBA00002121"/>
    </source>
</evidence>
<evidence type="ECO:0000256" key="6">
    <source>
        <dbReference type="ARBA" id="ARBA00022679"/>
    </source>
</evidence>
<dbReference type="InterPro" id="IPR015865">
    <property type="entry name" value="Riboflavin_kinase_bac/euk"/>
</dbReference>
<keyword evidence="9 15" id="KW-0418">Kinase</keyword>
<dbReference type="Gene3D" id="3.40.50.620">
    <property type="entry name" value="HUPs"/>
    <property type="match status" value="1"/>
</dbReference>
<dbReference type="EMBL" id="MVCE01000004">
    <property type="protein sequence ID" value="PGF33240.1"/>
    <property type="molecule type" value="Genomic_DNA"/>
</dbReference>
<dbReference type="PANTHER" id="PTHR22749">
    <property type="entry name" value="RIBOFLAVIN KINASE/FMN ADENYLYLTRANSFERASE"/>
    <property type="match status" value="1"/>
</dbReference>
<keyword evidence="4 15" id="KW-0285">Flavoprotein</keyword>
<evidence type="ECO:0000259" key="16">
    <source>
        <dbReference type="SMART" id="SM00904"/>
    </source>
</evidence>
<reference evidence="17 20" key="2">
    <citation type="submission" date="2018-08" db="EMBL/GenBank/DDBJ databases">
        <title>Genome sequencing of Cutibacterium acnes KCOM 1315.</title>
        <authorList>
            <person name="Kook J.-K."/>
            <person name="Park S.-N."/>
            <person name="Lim Y.K."/>
        </authorList>
    </citation>
    <scope>NUCLEOTIDE SEQUENCE [LARGE SCALE GENOMIC DNA]</scope>
    <source>
        <strain evidence="17 20">KCOM 1315</strain>
    </source>
</reference>
<dbReference type="Proteomes" id="UP000256621">
    <property type="component" value="Chromosome"/>
</dbReference>
<evidence type="ECO:0000256" key="9">
    <source>
        <dbReference type="ARBA" id="ARBA00022777"/>
    </source>
</evidence>
<dbReference type="Pfam" id="PF06574">
    <property type="entry name" value="FAD_syn"/>
    <property type="match status" value="1"/>
</dbReference>
<dbReference type="GO" id="GO:0005524">
    <property type="term" value="F:ATP binding"/>
    <property type="evidence" value="ECO:0007669"/>
    <property type="project" value="UniProtKB-UniRule"/>
</dbReference>
<dbReference type="AlphaFoldDB" id="A0A2B7IY64"/>
<evidence type="ECO:0000256" key="3">
    <source>
        <dbReference type="ARBA" id="ARBA00005201"/>
    </source>
</evidence>
<dbReference type="InterPro" id="IPR002606">
    <property type="entry name" value="Riboflavin_kinase_bac"/>
</dbReference>
<comment type="catalytic activity">
    <reaction evidence="13 15">
        <text>riboflavin + ATP = FMN + ADP + H(+)</text>
        <dbReference type="Rhea" id="RHEA:14357"/>
        <dbReference type="ChEBI" id="CHEBI:15378"/>
        <dbReference type="ChEBI" id="CHEBI:30616"/>
        <dbReference type="ChEBI" id="CHEBI:57986"/>
        <dbReference type="ChEBI" id="CHEBI:58210"/>
        <dbReference type="ChEBI" id="CHEBI:456216"/>
        <dbReference type="EC" id="2.7.1.26"/>
    </reaction>
</comment>
<dbReference type="InterPro" id="IPR014729">
    <property type="entry name" value="Rossmann-like_a/b/a_fold"/>
</dbReference>
<dbReference type="NCBIfam" id="TIGR00125">
    <property type="entry name" value="cyt_tran_rel"/>
    <property type="match status" value="1"/>
</dbReference>
<evidence type="ECO:0000313" key="20">
    <source>
        <dbReference type="Proteomes" id="UP000256621"/>
    </source>
</evidence>
<dbReference type="SUPFAM" id="SSF52374">
    <property type="entry name" value="Nucleotidylyl transferase"/>
    <property type="match status" value="1"/>
</dbReference>
<keyword evidence="8 15" id="KW-0547">Nucleotide-binding</keyword>
<comment type="pathway">
    <text evidence="2 15">Cofactor biosynthesis; FAD biosynthesis; FAD from FMN: step 1/1.</text>
</comment>
<evidence type="ECO:0000313" key="17">
    <source>
        <dbReference type="EMBL" id="AXM08136.1"/>
    </source>
</evidence>
<dbReference type="InterPro" id="IPR015864">
    <property type="entry name" value="FAD_synthase"/>
</dbReference>
<evidence type="ECO:0000256" key="11">
    <source>
        <dbReference type="ARBA" id="ARBA00022840"/>
    </source>
</evidence>
<dbReference type="GO" id="GO:0003919">
    <property type="term" value="F:FMN adenylyltransferase activity"/>
    <property type="evidence" value="ECO:0007669"/>
    <property type="project" value="UniProtKB-UniRule"/>
</dbReference>
<dbReference type="Pfam" id="PF01687">
    <property type="entry name" value="Flavokinase"/>
    <property type="match status" value="1"/>
</dbReference>
<organism evidence="18 19">
    <name type="scientific">Cutibacterium acnes</name>
    <name type="common">Propionibacterium acnes</name>
    <dbReference type="NCBI Taxonomy" id="1747"/>
    <lineage>
        <taxon>Bacteria</taxon>
        <taxon>Bacillati</taxon>
        <taxon>Actinomycetota</taxon>
        <taxon>Actinomycetes</taxon>
        <taxon>Propionibacteriales</taxon>
        <taxon>Propionibacteriaceae</taxon>
        <taxon>Cutibacterium</taxon>
    </lineage>
</organism>
<comment type="similarity">
    <text evidence="15">Belongs to the ribF family.</text>
</comment>
<dbReference type="InterPro" id="IPR023465">
    <property type="entry name" value="Riboflavin_kinase_dom_sf"/>
</dbReference>
<sequence>MSVPEESSTVVIGNFDGVHRGHQALVQEAKRLDPDGYVVVVTFWPHPLTVVAPDQAPALLCSLERRIEWLKDAGASEVRVVNFTTEIASWAPAAFVERVLGPLQPRHVLVGQNFRFGRHAVGTPDALAEHGCFQVHAMDLVAISGVTVSSTRVREVVAAGKVTEAAELLGRPFEVGGVVVMGDQRGRELGFPTANLVVPQDRAVPADGVYAGWLEPTSGPDAGRRLPSAISVGTNPTFDGVERRVETYVIDRDDLELYGVDITVTFAERLRGQIKFDGIEPLISQMADDVETAKRVLS</sequence>
<keyword evidence="11 15" id="KW-0067">ATP-binding</keyword>
<dbReference type="SUPFAM" id="SSF82114">
    <property type="entry name" value="Riboflavin kinase-like"/>
    <property type="match status" value="1"/>
</dbReference>
<dbReference type="InterPro" id="IPR004821">
    <property type="entry name" value="Cyt_trans-like"/>
</dbReference>
<evidence type="ECO:0000256" key="2">
    <source>
        <dbReference type="ARBA" id="ARBA00004726"/>
    </source>
</evidence>
<dbReference type="EMBL" id="CP031442">
    <property type="protein sequence ID" value="AXM08136.1"/>
    <property type="molecule type" value="Genomic_DNA"/>
</dbReference>
<dbReference type="InterPro" id="IPR023468">
    <property type="entry name" value="Riboflavin_kinase"/>
</dbReference>
<evidence type="ECO:0000256" key="4">
    <source>
        <dbReference type="ARBA" id="ARBA00022630"/>
    </source>
</evidence>
<gene>
    <name evidence="18" type="ORF">B1B09_09305</name>
    <name evidence="17" type="ORF">DXN06_12790</name>
</gene>
<name>A0A2B7IY64_CUTAC</name>
<dbReference type="Gene3D" id="2.40.30.30">
    <property type="entry name" value="Riboflavin kinase-like"/>
    <property type="match status" value="1"/>
</dbReference>
<evidence type="ECO:0000313" key="19">
    <source>
        <dbReference type="Proteomes" id="UP000226191"/>
    </source>
</evidence>
<evidence type="ECO:0000256" key="12">
    <source>
        <dbReference type="ARBA" id="ARBA00023268"/>
    </source>
</evidence>
<dbReference type="SMART" id="SM00904">
    <property type="entry name" value="Flavokinase"/>
    <property type="match status" value="1"/>
</dbReference>
<feature type="domain" description="Riboflavin kinase" evidence="16">
    <location>
        <begin position="168"/>
        <end position="298"/>
    </location>
</feature>
<keyword evidence="5 15" id="KW-0288">FMN</keyword>
<dbReference type="GO" id="GO:0009398">
    <property type="term" value="P:FMN biosynthetic process"/>
    <property type="evidence" value="ECO:0007669"/>
    <property type="project" value="UniProtKB-UniRule"/>
</dbReference>
<protein>
    <recommendedName>
        <fullName evidence="15">Riboflavin biosynthesis protein</fullName>
    </recommendedName>
    <domain>
        <recommendedName>
            <fullName evidence="15">Riboflavin kinase</fullName>
            <ecNumber evidence="15">2.7.1.26</ecNumber>
        </recommendedName>
        <alternativeName>
            <fullName evidence="15">Flavokinase</fullName>
        </alternativeName>
    </domain>
    <domain>
        <recommendedName>
            <fullName evidence="15">FMN adenylyltransferase</fullName>
            <ecNumber evidence="15">2.7.7.2</ecNumber>
        </recommendedName>
        <alternativeName>
            <fullName evidence="15">FAD pyrophosphorylase</fullName>
        </alternativeName>
        <alternativeName>
            <fullName evidence="15">FAD synthase</fullName>
        </alternativeName>
    </domain>
</protein>
<comment type="function">
    <text evidence="1">Catalyzes the phosphorylation of riboflavin to FMN followed by the adenylation of FMN to FAD.</text>
</comment>
<dbReference type="PANTHER" id="PTHR22749:SF6">
    <property type="entry name" value="RIBOFLAVIN KINASE"/>
    <property type="match status" value="1"/>
</dbReference>
<proteinExistence type="inferred from homology"/>
<dbReference type="NCBIfam" id="TIGR00083">
    <property type="entry name" value="ribF"/>
    <property type="match status" value="1"/>
</dbReference>
<evidence type="ECO:0000256" key="8">
    <source>
        <dbReference type="ARBA" id="ARBA00022741"/>
    </source>
</evidence>
<evidence type="ECO:0000256" key="5">
    <source>
        <dbReference type="ARBA" id="ARBA00022643"/>
    </source>
</evidence>
<dbReference type="NCBIfam" id="NF004160">
    <property type="entry name" value="PRK05627.1-3"/>
    <property type="match status" value="1"/>
</dbReference>
<comment type="pathway">
    <text evidence="3 15">Cofactor biosynthesis; FMN biosynthesis; FMN from riboflavin (ATP route): step 1/1.</text>
</comment>
<dbReference type="PIRSF" id="PIRSF004491">
    <property type="entry name" value="FAD_Synth"/>
    <property type="match status" value="1"/>
</dbReference>
<accession>A0A2B7IY64</accession>
<dbReference type="EC" id="2.7.1.26" evidence="15"/>
<dbReference type="FunFam" id="2.40.30.30:FF:000003">
    <property type="entry name" value="Riboflavin biosynthesis protein"/>
    <property type="match status" value="1"/>
</dbReference>
<evidence type="ECO:0000256" key="7">
    <source>
        <dbReference type="ARBA" id="ARBA00022695"/>
    </source>
</evidence>